<evidence type="ECO:0000313" key="2">
    <source>
        <dbReference type="EMBL" id="GMR58497.1"/>
    </source>
</evidence>
<reference evidence="3" key="1">
    <citation type="submission" date="2022-10" db="EMBL/GenBank/DDBJ databases">
        <title>Genome assembly of Pristionchus species.</title>
        <authorList>
            <person name="Yoshida K."/>
            <person name="Sommer R.J."/>
        </authorList>
    </citation>
    <scope>NUCLEOTIDE SEQUENCE [LARGE SCALE GENOMIC DNA]</scope>
    <source>
        <strain evidence="3">RS5460</strain>
    </source>
</reference>
<proteinExistence type="predicted"/>
<feature type="domain" description="PRELI/MSF1" evidence="1">
    <location>
        <begin position="6"/>
        <end position="119"/>
    </location>
</feature>
<feature type="non-terminal residue" evidence="2">
    <location>
        <position position="1"/>
    </location>
</feature>
<evidence type="ECO:0000313" key="3">
    <source>
        <dbReference type="Proteomes" id="UP001328107"/>
    </source>
</evidence>
<keyword evidence="3" id="KW-1185">Reference proteome</keyword>
<protein>
    <recommendedName>
        <fullName evidence="1">PRELI/MSF1 domain-containing protein</fullName>
    </recommendedName>
</protein>
<dbReference type="InterPro" id="IPR006797">
    <property type="entry name" value="PRELI/MSF1_dom"/>
</dbReference>
<accession>A0AAN5IA82</accession>
<comment type="caution">
    <text evidence="2">The sequence shown here is derived from an EMBL/GenBank/DDBJ whole genome shotgun (WGS) entry which is preliminary data.</text>
</comment>
<dbReference type="AlphaFoldDB" id="A0AAN5IA82"/>
<dbReference type="PROSITE" id="PS50904">
    <property type="entry name" value="PRELI_MSF1"/>
    <property type="match status" value="1"/>
</dbReference>
<evidence type="ECO:0000259" key="1">
    <source>
        <dbReference type="PROSITE" id="PS50904"/>
    </source>
</evidence>
<gene>
    <name evidence="2" type="ORF">PMAYCL1PPCAC_28692</name>
</gene>
<feature type="non-terminal residue" evidence="2">
    <location>
        <position position="119"/>
    </location>
</feature>
<name>A0AAN5IA82_9BILA</name>
<dbReference type="Pfam" id="PF04707">
    <property type="entry name" value="PRELI"/>
    <property type="match status" value="1"/>
</dbReference>
<dbReference type="EMBL" id="BTRK01000006">
    <property type="protein sequence ID" value="GMR58497.1"/>
    <property type="molecule type" value="Genomic_DNA"/>
</dbReference>
<dbReference type="Proteomes" id="UP001328107">
    <property type="component" value="Unassembled WGS sequence"/>
</dbReference>
<organism evidence="2 3">
    <name type="scientific">Pristionchus mayeri</name>
    <dbReference type="NCBI Taxonomy" id="1317129"/>
    <lineage>
        <taxon>Eukaryota</taxon>
        <taxon>Metazoa</taxon>
        <taxon>Ecdysozoa</taxon>
        <taxon>Nematoda</taxon>
        <taxon>Chromadorea</taxon>
        <taxon>Rhabditida</taxon>
        <taxon>Rhabditina</taxon>
        <taxon>Diplogasteromorpha</taxon>
        <taxon>Diplogasteroidea</taxon>
        <taxon>Neodiplogasteridae</taxon>
        <taxon>Pristionchus</taxon>
    </lineage>
</organism>
<sequence>SRTGMVHTRNPAVITYEYPFEVVMAAYEKRFPSCPEIPIVVGCEIVNEFKSKDGSVHVVERMCRLNIVAVKRLKIFKDLDCVIVNQKNSLDRIGRTLTIEAKNITYNDTVEGKERCRYY</sequence>